<feature type="compositionally biased region" description="Basic residues" evidence="1">
    <location>
        <begin position="1"/>
        <end position="20"/>
    </location>
</feature>
<evidence type="ECO:0000256" key="1">
    <source>
        <dbReference type="SAM" id="MobiDB-lite"/>
    </source>
</evidence>
<comment type="caution">
    <text evidence="2">The sequence shown here is derived from an EMBL/GenBank/DDBJ whole genome shotgun (WGS) entry which is preliminary data.</text>
</comment>
<organism evidence="2 3">
    <name type="scientific">Lachnellula occidentalis</name>
    <dbReference type="NCBI Taxonomy" id="215460"/>
    <lineage>
        <taxon>Eukaryota</taxon>
        <taxon>Fungi</taxon>
        <taxon>Dikarya</taxon>
        <taxon>Ascomycota</taxon>
        <taxon>Pezizomycotina</taxon>
        <taxon>Leotiomycetes</taxon>
        <taxon>Helotiales</taxon>
        <taxon>Lachnaceae</taxon>
        <taxon>Lachnellula</taxon>
    </lineage>
</organism>
<name>A0A8H8U765_9HELO</name>
<dbReference type="NCBIfam" id="TIGR03833">
    <property type="entry name" value="YwbE family protein"/>
    <property type="match status" value="1"/>
</dbReference>
<feature type="compositionally biased region" description="Gly residues" evidence="1">
    <location>
        <begin position="110"/>
        <end position="121"/>
    </location>
</feature>
<dbReference type="OrthoDB" id="20105at2759"/>
<dbReference type="EMBL" id="QGMI01000840">
    <property type="protein sequence ID" value="TVY36368.1"/>
    <property type="molecule type" value="Genomic_DNA"/>
</dbReference>
<dbReference type="InterPro" id="IPR019240">
    <property type="entry name" value="DUF2196"/>
</dbReference>
<dbReference type="AlphaFoldDB" id="A0A8H8U765"/>
<keyword evidence="3" id="KW-1185">Reference proteome</keyword>
<sequence length="224" mass="23825">MNYSRHTNRPSNRSRGRGGRSRGGLNDRNTSSLGTDYKPVPSIQQVIPGAPVSIVLKADQPTGNEVQGVVAELLTRGDHPRGIKVRLRDGRVGRVQRMVSRETAEAGAEGMNGLGRNGELGNGSHEGVRVASARVAGPRYGDYRVEAPDEPDVANLSLADYVVVKGKKKGKSKKLDEEASSAAIQDESTEDLASAKAATSTCPVCGEFEGDEAAVAHHVNEHFD</sequence>
<evidence type="ECO:0000313" key="2">
    <source>
        <dbReference type="EMBL" id="TVY36368.1"/>
    </source>
</evidence>
<dbReference type="Pfam" id="PF09962">
    <property type="entry name" value="DUF2196"/>
    <property type="match status" value="1"/>
</dbReference>
<dbReference type="PANTHER" id="PTHR40069">
    <property type="entry name" value="YWBE PROTEIN"/>
    <property type="match status" value="1"/>
</dbReference>
<reference evidence="2 3" key="1">
    <citation type="submission" date="2018-05" db="EMBL/GenBank/DDBJ databases">
        <title>Genome sequencing and assembly of the regulated plant pathogen Lachnellula willkommii and related sister species for the development of diagnostic species identification markers.</title>
        <authorList>
            <person name="Giroux E."/>
            <person name="Bilodeau G."/>
        </authorList>
    </citation>
    <scope>NUCLEOTIDE SEQUENCE [LARGE SCALE GENOMIC DNA]</scope>
    <source>
        <strain evidence="2 3">CBS 160.35</strain>
    </source>
</reference>
<accession>A0A8H8U765</accession>
<gene>
    <name evidence="2" type="primary">ywbE</name>
    <name evidence="2" type="ORF">LOCC1_G006844</name>
</gene>
<feature type="region of interest" description="Disordered" evidence="1">
    <location>
        <begin position="101"/>
        <end position="123"/>
    </location>
</feature>
<evidence type="ECO:0000313" key="3">
    <source>
        <dbReference type="Proteomes" id="UP000443090"/>
    </source>
</evidence>
<feature type="region of interest" description="Disordered" evidence="1">
    <location>
        <begin position="1"/>
        <end position="44"/>
    </location>
</feature>
<dbReference type="Proteomes" id="UP000443090">
    <property type="component" value="Unassembled WGS sequence"/>
</dbReference>
<protein>
    <submittedName>
        <fullName evidence="2">Uncharacterized protein</fullName>
    </submittedName>
</protein>
<dbReference type="PANTHER" id="PTHR40069:SF1">
    <property type="entry name" value="YWBE PROTEIN"/>
    <property type="match status" value="1"/>
</dbReference>
<proteinExistence type="predicted"/>
<feature type="region of interest" description="Disordered" evidence="1">
    <location>
        <begin position="169"/>
        <end position="191"/>
    </location>
</feature>